<protein>
    <submittedName>
        <fullName evidence="4">N,N-dimethylformamidase beta subunit family domain-containing protein</fullName>
    </submittedName>
</protein>
<dbReference type="Proteomes" id="UP001597417">
    <property type="component" value="Unassembled WGS sequence"/>
</dbReference>
<feature type="signal peptide" evidence="2">
    <location>
        <begin position="1"/>
        <end position="27"/>
    </location>
</feature>
<comment type="caution">
    <text evidence="4">The sequence shown here is derived from an EMBL/GenBank/DDBJ whole genome shotgun (WGS) entry which is preliminary data.</text>
</comment>
<keyword evidence="5" id="KW-1185">Reference proteome</keyword>
<keyword evidence="2" id="KW-0732">Signal</keyword>
<name>A0ABW5FP59_9PSEU</name>
<dbReference type="RefSeq" id="WP_378263928.1">
    <property type="nucleotide sequence ID" value="NZ_JBHUKR010000006.1"/>
</dbReference>
<sequence>MARIRKPRAIRAAFVTMALVSSVLAAACTSGAKGANEIRPVEPGSAEPPPSLALPVPQAGTVGWEITHPGAEHDIEGFADHTSVLPGEEVRLFVSTTAAHFTVTAYRMGAYAGSDARQVWASPSQPGRRQAPAVVQQPASTVVAPWQPSLSVPTAGWEPGDYLFRLDGDNGSQQFVPLTVRTPSNAGKIVLINAVTTWQAYNRWGGYSLYDSPGGSRAERSRAVSFDRPYQAQAMQGAGDFLFFELPMVHFAEAAGLPLGYATDVDLHADPHLADGAAAIVTLGHDEYWSTDMRRNTTAARDHGVNLAFFGGNEIYRHIRFGSSPLGPNRLEIGYKSFEQDPVHLTDPLEATPEWRSPPFPRPESVLLGSFYQCNPVHADLRVADEDNWLLTGIVHNGQKLPGLVGNEYQRVDLSVPTPRPIEVLFHSPVVCGGRPDFADTTYYSVPGGAGVFAAGTQYWICALGPHCTPDHDDATAGEAIRAITLRLLRAYAAGPAGHDHPATDNLAAVGVPGATPDPAPVIPPDNSAKR</sequence>
<gene>
    <name evidence="4" type="ORF">ACFSXZ_10775</name>
</gene>
<feature type="chain" id="PRO_5046676366" evidence="2">
    <location>
        <begin position="28"/>
        <end position="531"/>
    </location>
</feature>
<evidence type="ECO:0000259" key="3">
    <source>
        <dbReference type="Pfam" id="PF20254"/>
    </source>
</evidence>
<evidence type="ECO:0000256" key="1">
    <source>
        <dbReference type="SAM" id="MobiDB-lite"/>
    </source>
</evidence>
<dbReference type="Pfam" id="PF20254">
    <property type="entry name" value="DMFA2_C"/>
    <property type="match status" value="1"/>
</dbReference>
<evidence type="ECO:0000313" key="5">
    <source>
        <dbReference type="Proteomes" id="UP001597417"/>
    </source>
</evidence>
<accession>A0ABW5FP59</accession>
<dbReference type="EMBL" id="JBHUKR010000006">
    <property type="protein sequence ID" value="MFD2416805.1"/>
    <property type="molecule type" value="Genomic_DNA"/>
</dbReference>
<proteinExistence type="predicted"/>
<evidence type="ECO:0000313" key="4">
    <source>
        <dbReference type="EMBL" id="MFD2416805.1"/>
    </source>
</evidence>
<reference evidence="5" key="1">
    <citation type="journal article" date="2019" name="Int. J. Syst. Evol. Microbiol.">
        <title>The Global Catalogue of Microorganisms (GCM) 10K type strain sequencing project: providing services to taxonomists for standard genome sequencing and annotation.</title>
        <authorList>
            <consortium name="The Broad Institute Genomics Platform"/>
            <consortium name="The Broad Institute Genome Sequencing Center for Infectious Disease"/>
            <person name="Wu L."/>
            <person name="Ma J."/>
        </authorList>
    </citation>
    <scope>NUCLEOTIDE SEQUENCE [LARGE SCALE GENOMIC DNA]</scope>
    <source>
        <strain evidence="5">CGMCC 4.7645</strain>
    </source>
</reference>
<organism evidence="4 5">
    <name type="scientific">Amycolatopsis pigmentata</name>
    <dbReference type="NCBI Taxonomy" id="450801"/>
    <lineage>
        <taxon>Bacteria</taxon>
        <taxon>Bacillati</taxon>
        <taxon>Actinomycetota</taxon>
        <taxon>Actinomycetes</taxon>
        <taxon>Pseudonocardiales</taxon>
        <taxon>Pseudonocardiaceae</taxon>
        <taxon>Amycolatopsis</taxon>
    </lineage>
</organism>
<feature type="domain" description="N,N-dimethylformamidase beta subunit-like C-terminal" evidence="3">
    <location>
        <begin position="102"/>
        <end position="468"/>
    </location>
</feature>
<evidence type="ECO:0000256" key="2">
    <source>
        <dbReference type="SAM" id="SignalP"/>
    </source>
</evidence>
<dbReference type="PROSITE" id="PS51257">
    <property type="entry name" value="PROKAR_LIPOPROTEIN"/>
    <property type="match status" value="1"/>
</dbReference>
<dbReference type="InterPro" id="IPR046540">
    <property type="entry name" value="DMFA2_C"/>
</dbReference>
<feature type="region of interest" description="Disordered" evidence="1">
    <location>
        <begin position="498"/>
        <end position="531"/>
    </location>
</feature>